<dbReference type="HOGENOM" id="CLU_768627_0_0_2"/>
<evidence type="ECO:0000256" key="1">
    <source>
        <dbReference type="SAM" id="Phobius"/>
    </source>
</evidence>
<dbReference type="STRING" id="523846.Mfer_0844"/>
<feature type="transmembrane region" description="Helical" evidence="1">
    <location>
        <begin position="84"/>
        <end position="102"/>
    </location>
</feature>
<evidence type="ECO:0000313" key="2">
    <source>
        <dbReference type="EMBL" id="ADP77642.1"/>
    </source>
</evidence>
<dbReference type="EMBL" id="CP002278">
    <property type="protein sequence ID" value="ADP77642.1"/>
    <property type="molecule type" value="Genomic_DNA"/>
</dbReference>
<reference evidence="2 3" key="1">
    <citation type="journal article" date="2010" name="Stand. Genomic Sci.">
        <title>Complete genome sequence of Methanothermus fervidus type strain (V24S).</title>
        <authorList>
            <person name="Anderson I."/>
            <person name="Djao O.D."/>
            <person name="Misra M."/>
            <person name="Chertkov O."/>
            <person name="Nolan M."/>
            <person name="Lucas S."/>
            <person name="Lapidus A."/>
            <person name="Del Rio T.G."/>
            <person name="Tice H."/>
            <person name="Cheng J.F."/>
            <person name="Tapia R."/>
            <person name="Han C."/>
            <person name="Goodwin L."/>
            <person name="Pitluck S."/>
            <person name="Liolios K."/>
            <person name="Ivanova N."/>
            <person name="Mavromatis K."/>
            <person name="Mikhailova N."/>
            <person name="Pati A."/>
            <person name="Brambilla E."/>
            <person name="Chen A."/>
            <person name="Palaniappan K."/>
            <person name="Land M."/>
            <person name="Hauser L."/>
            <person name="Chang Y.J."/>
            <person name="Jeffries C.D."/>
            <person name="Sikorski J."/>
            <person name="Spring S."/>
            <person name="Rohde M."/>
            <person name="Eichinger K."/>
            <person name="Huber H."/>
            <person name="Wirth R."/>
            <person name="Goker M."/>
            <person name="Detter J.C."/>
            <person name="Woyke T."/>
            <person name="Bristow J."/>
            <person name="Eisen J.A."/>
            <person name="Markowitz V."/>
            <person name="Hugenholtz P."/>
            <person name="Klenk H.P."/>
            <person name="Kyrpides N.C."/>
        </authorList>
    </citation>
    <scope>NUCLEOTIDE SEQUENCE [LARGE SCALE GENOMIC DNA]</scope>
    <source>
        <strain evidence="3">ATCC 43054 / DSM 2088 / JCM 10308 / V24 S</strain>
    </source>
</reference>
<proteinExistence type="predicted"/>
<dbReference type="Proteomes" id="UP000002315">
    <property type="component" value="Chromosome"/>
</dbReference>
<dbReference type="NCBIfam" id="TIGR04370">
    <property type="entry name" value="glyco_rpt_poly"/>
    <property type="match status" value="1"/>
</dbReference>
<feature type="transmembrane region" description="Helical" evidence="1">
    <location>
        <begin position="304"/>
        <end position="321"/>
    </location>
</feature>
<organism evidence="2 3">
    <name type="scientific">Methanothermus fervidus (strain ATCC 43054 / DSM 2088 / JCM 10308 / V24 S)</name>
    <dbReference type="NCBI Taxonomy" id="523846"/>
    <lineage>
        <taxon>Archaea</taxon>
        <taxon>Methanobacteriati</taxon>
        <taxon>Methanobacteriota</taxon>
        <taxon>Methanomada group</taxon>
        <taxon>Methanobacteria</taxon>
        <taxon>Methanobacteriales</taxon>
        <taxon>Methanothermaceae</taxon>
        <taxon>Methanothermus</taxon>
    </lineage>
</organism>
<feature type="transmembrane region" description="Helical" evidence="1">
    <location>
        <begin position="51"/>
        <end position="72"/>
    </location>
</feature>
<dbReference type="KEGG" id="mfv:Mfer_0844"/>
<dbReference type="Pfam" id="PF01901">
    <property type="entry name" value="O_anti_polymase"/>
    <property type="match status" value="1"/>
</dbReference>
<evidence type="ECO:0000313" key="3">
    <source>
        <dbReference type="Proteomes" id="UP000002315"/>
    </source>
</evidence>
<feature type="transmembrane region" description="Helical" evidence="1">
    <location>
        <begin position="109"/>
        <end position="138"/>
    </location>
</feature>
<feature type="transmembrane region" description="Helical" evidence="1">
    <location>
        <begin position="280"/>
        <end position="298"/>
    </location>
</feature>
<keyword evidence="1" id="KW-1133">Transmembrane helix</keyword>
<dbReference type="InterPro" id="IPR002760">
    <property type="entry name" value="O_anti_polymase"/>
</dbReference>
<feature type="transmembrane region" description="Helical" evidence="1">
    <location>
        <begin position="12"/>
        <end position="31"/>
    </location>
</feature>
<name>E3GZB0_METFV</name>
<feature type="transmembrane region" description="Helical" evidence="1">
    <location>
        <begin position="211"/>
        <end position="229"/>
    </location>
</feature>
<sequence length="326" mass="37652">MGIKGLKLPSVYVYIYFLFAMAFYLLGFYPVKFVRDGCKCKLQINKNLLKYFIYTAFVLQIFNFYYLGGIPLFSGHLKSKAVNLFWFFSYLLFLPSINILFAKFYNKKYFIFLILGVVLFSLTGYRTPVVVIILSVLMTLYYTKKIPVEYSLVGILIIFFIISILGYVVVKFIEWQHWTLNPIQLLLYRAGYTLLVVEKATKLQGITHGLLFYYTLVGFFTSVDPRAIVGLKVLGYHHSTTSTIIGPPLLDFGIGGMLIQMFLLGFILKFLHNLQLKEKGLITAFYSIMMSHALTWIETGPTDLVVWILYFFGIVFALKCLKRCKK</sequence>
<feature type="transmembrane region" description="Helical" evidence="1">
    <location>
        <begin position="249"/>
        <end position="268"/>
    </location>
</feature>
<keyword evidence="1" id="KW-0472">Membrane</keyword>
<accession>E3GZB0</accession>
<feature type="transmembrane region" description="Helical" evidence="1">
    <location>
        <begin position="150"/>
        <end position="170"/>
    </location>
</feature>
<gene>
    <name evidence="2" type="ordered locus">Mfer_0844</name>
</gene>
<keyword evidence="3" id="KW-1185">Reference proteome</keyword>
<dbReference type="AlphaFoldDB" id="E3GZB0"/>
<keyword evidence="1" id="KW-0812">Transmembrane</keyword>
<protein>
    <recommendedName>
        <fullName evidence="4">Oligosaccharide repeat unit polymerase</fullName>
    </recommendedName>
</protein>
<evidence type="ECO:0008006" key="4">
    <source>
        <dbReference type="Google" id="ProtNLM"/>
    </source>
</evidence>